<reference evidence="5" key="2">
    <citation type="submission" date="2025-05" db="UniProtKB">
        <authorList>
            <consortium name="EnsemblMetazoa"/>
        </authorList>
    </citation>
    <scope>IDENTIFICATION</scope>
</reference>
<evidence type="ECO:0000313" key="6">
    <source>
        <dbReference type="Proteomes" id="UP001652700"/>
    </source>
</evidence>
<dbReference type="Proteomes" id="UP001652700">
    <property type="component" value="Unplaced"/>
</dbReference>
<evidence type="ECO:0000256" key="3">
    <source>
        <dbReference type="SAM" id="MobiDB-lite"/>
    </source>
</evidence>
<feature type="region of interest" description="Disordered" evidence="3">
    <location>
        <begin position="53"/>
        <end position="72"/>
    </location>
</feature>
<dbReference type="GO" id="GO:0031012">
    <property type="term" value="C:extracellular matrix"/>
    <property type="evidence" value="ECO:0007669"/>
    <property type="project" value="TreeGrafter"/>
</dbReference>
<feature type="region of interest" description="Disordered" evidence="3">
    <location>
        <begin position="143"/>
        <end position="181"/>
    </location>
</feature>
<dbReference type="Pfam" id="PF00379">
    <property type="entry name" value="Chitin_bind_4"/>
    <property type="match status" value="1"/>
</dbReference>
<dbReference type="KEGG" id="dvv:114340988"/>
<accession>A0A6P7GDL6</accession>
<dbReference type="OrthoDB" id="6733307at2759"/>
<feature type="compositionally biased region" description="Basic and acidic residues" evidence="3">
    <location>
        <begin position="149"/>
        <end position="164"/>
    </location>
</feature>
<dbReference type="EnsemblMetazoa" id="XM_028291773.2">
    <property type="protein sequence ID" value="XP_028147574.1"/>
    <property type="gene ID" value="LOC114340988"/>
</dbReference>
<dbReference type="PROSITE" id="PS51155">
    <property type="entry name" value="CHIT_BIND_RR_2"/>
    <property type="match status" value="1"/>
</dbReference>
<dbReference type="InParanoid" id="A0A6P7GDL6"/>
<dbReference type="GO" id="GO:0005615">
    <property type="term" value="C:extracellular space"/>
    <property type="evidence" value="ECO:0007669"/>
    <property type="project" value="TreeGrafter"/>
</dbReference>
<evidence type="ECO:0000256" key="2">
    <source>
        <dbReference type="PROSITE-ProRule" id="PRU00497"/>
    </source>
</evidence>
<proteinExistence type="predicted"/>
<protein>
    <submittedName>
        <fullName evidence="7">Cuticle protein 21-like</fullName>
    </submittedName>
</protein>
<reference evidence="7" key="1">
    <citation type="submission" date="2025-04" db="UniProtKB">
        <authorList>
            <consortium name="RefSeq"/>
        </authorList>
    </citation>
    <scope>IDENTIFICATION</scope>
    <source>
        <tissue evidence="7">Whole insect</tissue>
    </source>
</reference>
<dbReference type="InterPro" id="IPR031311">
    <property type="entry name" value="CHIT_BIND_RR_consensus"/>
</dbReference>
<dbReference type="GeneID" id="114340988"/>
<dbReference type="PRINTS" id="PR00947">
    <property type="entry name" value="CUTICLE"/>
</dbReference>
<dbReference type="GO" id="GO:0042302">
    <property type="term" value="F:structural constituent of cuticle"/>
    <property type="evidence" value="ECO:0007669"/>
    <property type="project" value="UniProtKB-UniRule"/>
</dbReference>
<evidence type="ECO:0000256" key="4">
    <source>
        <dbReference type="SAM" id="SignalP"/>
    </source>
</evidence>
<dbReference type="InterPro" id="IPR000618">
    <property type="entry name" value="Insect_cuticle"/>
</dbReference>
<dbReference type="RefSeq" id="XP_028147574.1">
    <property type="nucleotide sequence ID" value="XM_028291773.1"/>
</dbReference>
<evidence type="ECO:0000313" key="5">
    <source>
        <dbReference type="EnsemblMetazoa" id="XP_028147574.1"/>
    </source>
</evidence>
<keyword evidence="4" id="KW-0732">Signal</keyword>
<keyword evidence="6" id="KW-1185">Reference proteome</keyword>
<feature type="compositionally biased region" description="Basic and acidic residues" evidence="3">
    <location>
        <begin position="53"/>
        <end position="62"/>
    </location>
</feature>
<dbReference type="InterPro" id="IPR051217">
    <property type="entry name" value="Insect_Cuticle_Struc_Prot"/>
</dbReference>
<dbReference type="PANTHER" id="PTHR12236:SF75">
    <property type="entry name" value="CUTICULAR PROTEIN 62BB, ISOFORM A"/>
    <property type="match status" value="1"/>
</dbReference>
<name>A0A6P7GDL6_DIAVI</name>
<gene>
    <name evidence="7" type="primary">LOC114340988</name>
</gene>
<dbReference type="AlphaFoldDB" id="A0A6P7GDL6"/>
<evidence type="ECO:0000256" key="1">
    <source>
        <dbReference type="ARBA" id="ARBA00022460"/>
    </source>
</evidence>
<feature type="signal peptide" evidence="4">
    <location>
        <begin position="1"/>
        <end position="17"/>
    </location>
</feature>
<dbReference type="PANTHER" id="PTHR12236">
    <property type="entry name" value="STRUCTURAL CONTITUENT OF CUTICLE"/>
    <property type="match status" value="1"/>
</dbReference>
<organism evidence="7">
    <name type="scientific">Diabrotica virgifera virgifera</name>
    <name type="common">western corn rootworm</name>
    <dbReference type="NCBI Taxonomy" id="50390"/>
    <lineage>
        <taxon>Eukaryota</taxon>
        <taxon>Metazoa</taxon>
        <taxon>Ecdysozoa</taxon>
        <taxon>Arthropoda</taxon>
        <taxon>Hexapoda</taxon>
        <taxon>Insecta</taxon>
        <taxon>Pterygota</taxon>
        <taxon>Neoptera</taxon>
        <taxon>Endopterygota</taxon>
        <taxon>Coleoptera</taxon>
        <taxon>Polyphaga</taxon>
        <taxon>Cucujiformia</taxon>
        <taxon>Chrysomeloidea</taxon>
        <taxon>Chrysomelidae</taxon>
        <taxon>Galerucinae</taxon>
        <taxon>Diabroticina</taxon>
        <taxon>Diabroticites</taxon>
        <taxon>Diabrotica</taxon>
    </lineage>
</organism>
<sequence>MFTKIIISIASLCLVQAAVQPVVQRTPPVVAAVPAENPEYSFAYDVQDTLTGDSKRQTENRNGDVVTGEYSLNDPDGTRRIVQYRADPINGFVAVVRKEPLLAPLVQPAVGVVQQPSVDSVAIEAADLEPIVAAEPQRYVARQRQVRPNNEDFESRREPLDPKRAQPKNTKPAKLELADEQPQSFPVAPAAPVPVAQFAPNVFSAPYVSAPVVSFPRYSAPFTYSTVTVF</sequence>
<dbReference type="PROSITE" id="PS00233">
    <property type="entry name" value="CHIT_BIND_RR_1"/>
    <property type="match status" value="1"/>
</dbReference>
<feature type="chain" id="PRO_5028118614" evidence="4">
    <location>
        <begin position="18"/>
        <end position="230"/>
    </location>
</feature>
<keyword evidence="1 2" id="KW-0193">Cuticle</keyword>
<evidence type="ECO:0000313" key="7">
    <source>
        <dbReference type="RefSeq" id="XP_028147574.1"/>
    </source>
</evidence>